<evidence type="ECO:0000256" key="9">
    <source>
        <dbReference type="ARBA" id="ARBA00022989"/>
    </source>
</evidence>
<dbReference type="GO" id="GO:0009055">
    <property type="term" value="F:electron transfer activity"/>
    <property type="evidence" value="ECO:0007669"/>
    <property type="project" value="InterPro"/>
</dbReference>
<protein>
    <submittedName>
        <fullName evidence="15">Cytochrome b</fullName>
    </submittedName>
</protein>
<keyword evidence="8" id="KW-0249">Electron transport</keyword>
<evidence type="ECO:0000313" key="15">
    <source>
        <dbReference type="EMBL" id="GEQ98048.1"/>
    </source>
</evidence>
<keyword evidence="4" id="KW-1003">Cell membrane</keyword>
<keyword evidence="5" id="KW-0349">Heme</keyword>
<dbReference type="InterPro" id="IPR016174">
    <property type="entry name" value="Di-haem_cyt_TM"/>
</dbReference>
<feature type="transmembrane region" description="Helical" evidence="13">
    <location>
        <begin position="89"/>
        <end position="110"/>
    </location>
</feature>
<proteinExistence type="inferred from homology"/>
<organism evidence="15 16">
    <name type="scientific">Iodidimonas gelatinilytica</name>
    <dbReference type="NCBI Taxonomy" id="1236966"/>
    <lineage>
        <taxon>Bacteria</taxon>
        <taxon>Pseudomonadati</taxon>
        <taxon>Pseudomonadota</taxon>
        <taxon>Alphaproteobacteria</taxon>
        <taxon>Iodidimonadales</taxon>
        <taxon>Iodidimonadaceae</taxon>
        <taxon>Iodidimonas</taxon>
    </lineage>
</organism>
<dbReference type="PANTHER" id="PTHR30529">
    <property type="entry name" value="CYTOCHROME B561"/>
    <property type="match status" value="1"/>
</dbReference>
<feature type="transmembrane region" description="Helical" evidence="13">
    <location>
        <begin position="12"/>
        <end position="31"/>
    </location>
</feature>
<evidence type="ECO:0000256" key="12">
    <source>
        <dbReference type="ARBA" id="ARBA00037975"/>
    </source>
</evidence>
<keyword evidence="10" id="KW-0408">Iron</keyword>
<dbReference type="PANTHER" id="PTHR30529:SF1">
    <property type="entry name" value="CYTOCHROME B561 HOMOLOG 2"/>
    <property type="match status" value="1"/>
</dbReference>
<dbReference type="Proteomes" id="UP000322084">
    <property type="component" value="Unassembled WGS sequence"/>
</dbReference>
<evidence type="ECO:0000256" key="8">
    <source>
        <dbReference type="ARBA" id="ARBA00022982"/>
    </source>
</evidence>
<evidence type="ECO:0000256" key="3">
    <source>
        <dbReference type="ARBA" id="ARBA00022448"/>
    </source>
</evidence>
<dbReference type="Pfam" id="PF01292">
    <property type="entry name" value="Ni_hydr_CYTB"/>
    <property type="match status" value="1"/>
</dbReference>
<evidence type="ECO:0000313" key="16">
    <source>
        <dbReference type="Proteomes" id="UP000322084"/>
    </source>
</evidence>
<dbReference type="GO" id="GO:0022904">
    <property type="term" value="P:respiratory electron transport chain"/>
    <property type="evidence" value="ECO:0007669"/>
    <property type="project" value="InterPro"/>
</dbReference>
<name>A0A5A7MSQ3_9PROT</name>
<feature type="transmembrane region" description="Helical" evidence="13">
    <location>
        <begin position="51"/>
        <end position="69"/>
    </location>
</feature>
<keyword evidence="6 13" id="KW-0812">Transmembrane</keyword>
<dbReference type="InterPro" id="IPR011577">
    <property type="entry name" value="Cyt_b561_bac/Ni-Hgenase"/>
</dbReference>
<dbReference type="AlphaFoldDB" id="A0A5A7MSQ3"/>
<comment type="cofactor">
    <cofactor evidence="1">
        <name>heme b</name>
        <dbReference type="ChEBI" id="CHEBI:60344"/>
    </cofactor>
</comment>
<evidence type="ECO:0000256" key="11">
    <source>
        <dbReference type="ARBA" id="ARBA00023136"/>
    </source>
</evidence>
<gene>
    <name evidence="15" type="ORF">JCM17844_16850</name>
</gene>
<evidence type="ECO:0000259" key="14">
    <source>
        <dbReference type="Pfam" id="PF01292"/>
    </source>
</evidence>
<dbReference type="GO" id="GO:0005886">
    <property type="term" value="C:plasma membrane"/>
    <property type="evidence" value="ECO:0007669"/>
    <property type="project" value="UniProtKB-SubCell"/>
</dbReference>
<evidence type="ECO:0000256" key="13">
    <source>
        <dbReference type="SAM" id="Phobius"/>
    </source>
</evidence>
<comment type="caution">
    <text evidence="15">The sequence shown here is derived from an EMBL/GenBank/DDBJ whole genome shotgun (WGS) entry which is preliminary data.</text>
</comment>
<keyword evidence="11 13" id="KW-0472">Membrane</keyword>
<comment type="subcellular location">
    <subcellularLocation>
        <location evidence="2">Cell membrane</location>
        <topology evidence="2">Multi-pass membrane protein</topology>
    </subcellularLocation>
</comment>
<dbReference type="SUPFAM" id="SSF81342">
    <property type="entry name" value="Transmembrane di-heme cytochromes"/>
    <property type="match status" value="1"/>
</dbReference>
<evidence type="ECO:0000256" key="5">
    <source>
        <dbReference type="ARBA" id="ARBA00022617"/>
    </source>
</evidence>
<keyword evidence="3" id="KW-0813">Transport</keyword>
<keyword evidence="7" id="KW-0479">Metal-binding</keyword>
<evidence type="ECO:0000256" key="10">
    <source>
        <dbReference type="ARBA" id="ARBA00023004"/>
    </source>
</evidence>
<dbReference type="RefSeq" id="WP_150000405.1">
    <property type="nucleotide sequence ID" value="NZ_BKCL01000004.1"/>
</dbReference>
<dbReference type="InterPro" id="IPR052168">
    <property type="entry name" value="Cytochrome_b561_oxidase"/>
</dbReference>
<evidence type="ECO:0000256" key="6">
    <source>
        <dbReference type="ARBA" id="ARBA00022692"/>
    </source>
</evidence>
<reference evidence="15 16" key="1">
    <citation type="submission" date="2019-09" db="EMBL/GenBank/DDBJ databases">
        <title>NBRP : Genome information of microbial organism related human and environment.</title>
        <authorList>
            <person name="Hattori M."/>
            <person name="Oshima K."/>
            <person name="Inaba H."/>
            <person name="Suda W."/>
            <person name="Sakamoto M."/>
            <person name="Iino T."/>
            <person name="Kitahara M."/>
            <person name="Oshida Y."/>
            <person name="Iida T."/>
            <person name="Kudo T."/>
            <person name="Itoh T."/>
            <person name="Ohkuma M."/>
        </authorList>
    </citation>
    <scope>NUCLEOTIDE SEQUENCE [LARGE SCALE GENOMIC DNA]</scope>
    <source>
        <strain evidence="15 16">Hi-2</strain>
    </source>
</reference>
<evidence type="ECO:0000256" key="7">
    <source>
        <dbReference type="ARBA" id="ARBA00022723"/>
    </source>
</evidence>
<evidence type="ECO:0000256" key="1">
    <source>
        <dbReference type="ARBA" id="ARBA00001970"/>
    </source>
</evidence>
<evidence type="ECO:0000256" key="4">
    <source>
        <dbReference type="ARBA" id="ARBA00022475"/>
    </source>
</evidence>
<dbReference type="Gene3D" id="1.20.950.20">
    <property type="entry name" value="Transmembrane di-heme cytochromes, Chain C"/>
    <property type="match status" value="1"/>
</dbReference>
<comment type="similarity">
    <text evidence="12">Belongs to the cytochrome b561 family.</text>
</comment>
<keyword evidence="9 13" id="KW-1133">Transmembrane helix</keyword>
<accession>A0A5A7MSQ3</accession>
<dbReference type="EMBL" id="BKCL01000004">
    <property type="protein sequence ID" value="GEQ98048.1"/>
    <property type="molecule type" value="Genomic_DNA"/>
</dbReference>
<feature type="domain" description="Cytochrome b561 bacterial/Ni-hydrogenase" evidence="14">
    <location>
        <begin position="9"/>
        <end position="182"/>
    </location>
</feature>
<feature type="transmembrane region" description="Helical" evidence="13">
    <location>
        <begin position="149"/>
        <end position="170"/>
    </location>
</feature>
<dbReference type="GO" id="GO:0046872">
    <property type="term" value="F:metal ion binding"/>
    <property type="evidence" value="ECO:0007669"/>
    <property type="project" value="UniProtKB-KW"/>
</dbReference>
<evidence type="ECO:0000256" key="2">
    <source>
        <dbReference type="ARBA" id="ARBA00004651"/>
    </source>
</evidence>
<sequence>MQISNSQTRWGLVSIGFHWIVALLVIAMWGLGYSMSHLVSDLQTKFTLFQLHKSIGFTVFWLALLRLVWRVMTPGPMLPDTLTPVERGLAHLTHWGLYGLLLLMPLAGWVSTDTSELGIPTRIFKLFTLPTIFGPNDALHELSEEMHEVMAWALVALLVLHIGAALKHHFILKDDILRRMLPFGTKQSYGEQK</sequence>
<dbReference type="GO" id="GO:0020037">
    <property type="term" value="F:heme binding"/>
    <property type="evidence" value="ECO:0007669"/>
    <property type="project" value="TreeGrafter"/>
</dbReference>